<protein>
    <recommendedName>
        <fullName evidence="6">Major facilitator superfamily (MFS) profile domain-containing protein</fullName>
    </recommendedName>
</protein>
<feature type="transmembrane region" description="Helical" evidence="5">
    <location>
        <begin position="337"/>
        <end position="357"/>
    </location>
</feature>
<dbReference type="EMBL" id="JADGJH010001098">
    <property type="protein sequence ID" value="KAJ3119068.1"/>
    <property type="molecule type" value="Genomic_DNA"/>
</dbReference>
<dbReference type="Gene3D" id="1.20.1250.20">
    <property type="entry name" value="MFS general substrate transporter like domains"/>
    <property type="match status" value="1"/>
</dbReference>
<sequence>MTDISVTPRPKTSAEADTPAKMEAFQITDFVSHPLTSFEFTIILVGLAMGVFLAALDMTIVTVALQAIANEFNSLSSINWVATGYLLTDTAFIPVYGQLADLFGRKTIVLVSIFIFELGSLLCGVAISMNMLIAARAIAGVGKSKIFLIGFAYVLTTGGSGIFSLAIIIISDLTSVRDRGKYLGIIGAAYGVASVAGPLIGGAFVDHVSWRWVFYVNLPIGAITVVTIVFFLKVHNTATTATETFVENFAKIDLLGTILLVAGVICLLIPIQGGGSLYAWDSQTVIVLFVVGTLLIAAFIYVEGWVAKNPIFGLFVLIFYIPIWFQIVNGASATRAGVSSIPLILGMVVFSVISGNIATATGYFWPFLPGAAIFIAVGGGLMTTLKEDAAAWQQVIYLIFAGAGIGSALQMIVIAAQVSASIDQMSIVTATANFFQNVGAVIGLAIASSLFNNRLKNNINDALTAYNTTLADLEPTGLAFPSIIYSDPTALHNPLIVADGSILQKALVHGYLQSFSPIFYIPVGFSLAMFVSSMFITKERLPKNMEIAAGH</sequence>
<dbReference type="Pfam" id="PF07690">
    <property type="entry name" value="MFS_1"/>
    <property type="match status" value="1"/>
</dbReference>
<evidence type="ECO:0000259" key="6">
    <source>
        <dbReference type="PROSITE" id="PS50850"/>
    </source>
</evidence>
<feature type="transmembrane region" description="Helical" evidence="5">
    <location>
        <begin position="77"/>
        <end position="96"/>
    </location>
</feature>
<dbReference type="InterPro" id="IPR020846">
    <property type="entry name" value="MFS_dom"/>
</dbReference>
<dbReference type="GO" id="GO:0005886">
    <property type="term" value="C:plasma membrane"/>
    <property type="evidence" value="ECO:0007669"/>
    <property type="project" value="TreeGrafter"/>
</dbReference>
<dbReference type="PANTHER" id="PTHR23501">
    <property type="entry name" value="MAJOR FACILITATOR SUPERFAMILY"/>
    <property type="match status" value="1"/>
</dbReference>
<feature type="transmembrane region" description="Helical" evidence="5">
    <location>
        <begin position="108"/>
        <end position="134"/>
    </location>
</feature>
<evidence type="ECO:0000256" key="5">
    <source>
        <dbReference type="SAM" id="Phobius"/>
    </source>
</evidence>
<feature type="transmembrane region" description="Helical" evidence="5">
    <location>
        <begin position="182"/>
        <end position="205"/>
    </location>
</feature>
<evidence type="ECO:0000256" key="1">
    <source>
        <dbReference type="ARBA" id="ARBA00004141"/>
    </source>
</evidence>
<dbReference type="PROSITE" id="PS50850">
    <property type="entry name" value="MFS"/>
    <property type="match status" value="1"/>
</dbReference>
<dbReference type="Proteomes" id="UP001211907">
    <property type="component" value="Unassembled WGS sequence"/>
</dbReference>
<evidence type="ECO:0000256" key="3">
    <source>
        <dbReference type="ARBA" id="ARBA00022989"/>
    </source>
</evidence>
<dbReference type="AlphaFoldDB" id="A0AAD5SYK5"/>
<evidence type="ECO:0000256" key="4">
    <source>
        <dbReference type="ARBA" id="ARBA00023136"/>
    </source>
</evidence>
<feature type="transmembrane region" description="Helical" evidence="5">
    <location>
        <begin position="307"/>
        <end position="325"/>
    </location>
</feature>
<keyword evidence="2 5" id="KW-0812">Transmembrane</keyword>
<dbReference type="SUPFAM" id="SSF103473">
    <property type="entry name" value="MFS general substrate transporter"/>
    <property type="match status" value="1"/>
</dbReference>
<comment type="caution">
    <text evidence="7">The sequence shown here is derived from an EMBL/GenBank/DDBJ whole genome shotgun (WGS) entry which is preliminary data.</text>
</comment>
<proteinExistence type="predicted"/>
<accession>A0AAD5SYK5</accession>
<dbReference type="InterPro" id="IPR011701">
    <property type="entry name" value="MFS"/>
</dbReference>
<feature type="transmembrane region" description="Helical" evidence="5">
    <location>
        <begin position="252"/>
        <end position="271"/>
    </location>
</feature>
<feature type="transmembrane region" description="Helical" evidence="5">
    <location>
        <begin position="395"/>
        <end position="416"/>
    </location>
</feature>
<feature type="transmembrane region" description="Helical" evidence="5">
    <location>
        <begin position="146"/>
        <end position="170"/>
    </location>
</feature>
<evidence type="ECO:0000313" key="8">
    <source>
        <dbReference type="Proteomes" id="UP001211907"/>
    </source>
</evidence>
<dbReference type="PANTHER" id="PTHR23501:SF198">
    <property type="entry name" value="AZOLE RESISTANCE PROTEIN 1-RELATED"/>
    <property type="match status" value="1"/>
</dbReference>
<dbReference type="CDD" id="cd17502">
    <property type="entry name" value="MFS_Azr1_MDR_like"/>
    <property type="match status" value="1"/>
</dbReference>
<feature type="domain" description="Major facilitator superfamily (MFS) profile" evidence="6">
    <location>
        <begin position="43"/>
        <end position="541"/>
    </location>
</feature>
<keyword evidence="4 5" id="KW-0472">Membrane</keyword>
<keyword evidence="3 5" id="KW-1133">Transmembrane helix</keyword>
<evidence type="ECO:0000313" key="7">
    <source>
        <dbReference type="EMBL" id="KAJ3119068.1"/>
    </source>
</evidence>
<dbReference type="GO" id="GO:0022857">
    <property type="term" value="F:transmembrane transporter activity"/>
    <property type="evidence" value="ECO:0007669"/>
    <property type="project" value="InterPro"/>
</dbReference>
<organism evidence="7 8">
    <name type="scientific">Physocladia obscura</name>
    <dbReference type="NCBI Taxonomy" id="109957"/>
    <lineage>
        <taxon>Eukaryota</taxon>
        <taxon>Fungi</taxon>
        <taxon>Fungi incertae sedis</taxon>
        <taxon>Chytridiomycota</taxon>
        <taxon>Chytridiomycota incertae sedis</taxon>
        <taxon>Chytridiomycetes</taxon>
        <taxon>Chytridiales</taxon>
        <taxon>Chytriomycetaceae</taxon>
        <taxon>Physocladia</taxon>
    </lineage>
</organism>
<reference evidence="7" key="1">
    <citation type="submission" date="2020-05" db="EMBL/GenBank/DDBJ databases">
        <title>Phylogenomic resolution of chytrid fungi.</title>
        <authorList>
            <person name="Stajich J.E."/>
            <person name="Amses K."/>
            <person name="Simmons R."/>
            <person name="Seto K."/>
            <person name="Myers J."/>
            <person name="Bonds A."/>
            <person name="Quandt C.A."/>
            <person name="Barry K."/>
            <person name="Liu P."/>
            <person name="Grigoriev I."/>
            <person name="Longcore J.E."/>
            <person name="James T.Y."/>
        </authorList>
    </citation>
    <scope>NUCLEOTIDE SEQUENCE</scope>
    <source>
        <strain evidence="7">JEL0513</strain>
    </source>
</reference>
<gene>
    <name evidence="7" type="ORF">HK100_000478</name>
</gene>
<feature type="transmembrane region" description="Helical" evidence="5">
    <location>
        <begin position="283"/>
        <end position="301"/>
    </location>
</feature>
<keyword evidence="8" id="KW-1185">Reference proteome</keyword>
<name>A0AAD5SYK5_9FUNG</name>
<evidence type="ECO:0000256" key="2">
    <source>
        <dbReference type="ARBA" id="ARBA00022692"/>
    </source>
</evidence>
<dbReference type="Gene3D" id="1.20.1720.10">
    <property type="entry name" value="Multidrug resistance protein D"/>
    <property type="match status" value="1"/>
</dbReference>
<feature type="transmembrane region" description="Helical" evidence="5">
    <location>
        <begin position="518"/>
        <end position="536"/>
    </location>
</feature>
<dbReference type="InterPro" id="IPR036259">
    <property type="entry name" value="MFS_trans_sf"/>
</dbReference>
<comment type="subcellular location">
    <subcellularLocation>
        <location evidence="1">Membrane</location>
        <topology evidence="1">Multi-pass membrane protein</topology>
    </subcellularLocation>
</comment>
<feature type="transmembrane region" description="Helical" evidence="5">
    <location>
        <begin position="212"/>
        <end position="232"/>
    </location>
</feature>
<feature type="transmembrane region" description="Helical" evidence="5">
    <location>
        <begin position="40"/>
        <end position="65"/>
    </location>
</feature>
<feature type="transmembrane region" description="Helical" evidence="5">
    <location>
        <begin position="363"/>
        <end position="383"/>
    </location>
</feature>